<feature type="compositionally biased region" description="Low complexity" evidence="1">
    <location>
        <begin position="369"/>
        <end position="388"/>
    </location>
</feature>
<protein>
    <recommendedName>
        <fullName evidence="6">IPT/TIG domain-containing protein</fullName>
    </recommendedName>
</protein>
<feature type="chain" id="PRO_5041359346" description="IPT/TIG domain-containing protein" evidence="3">
    <location>
        <begin position="29"/>
        <end position="720"/>
    </location>
</feature>
<dbReference type="NCBIfam" id="NF041501">
    <property type="entry name" value="cola_mem"/>
    <property type="match status" value="1"/>
</dbReference>
<feature type="transmembrane region" description="Helical" evidence="2">
    <location>
        <begin position="546"/>
        <end position="563"/>
    </location>
</feature>
<feature type="transmembrane region" description="Helical" evidence="2">
    <location>
        <begin position="411"/>
        <end position="432"/>
    </location>
</feature>
<feature type="transmembrane region" description="Helical" evidence="2">
    <location>
        <begin position="616"/>
        <end position="638"/>
    </location>
</feature>
<evidence type="ECO:0000313" key="5">
    <source>
        <dbReference type="Proteomes" id="UP001165378"/>
    </source>
</evidence>
<evidence type="ECO:0000256" key="2">
    <source>
        <dbReference type="SAM" id="Phobius"/>
    </source>
</evidence>
<feature type="transmembrane region" description="Helical" evidence="2">
    <location>
        <begin position="487"/>
        <end position="508"/>
    </location>
</feature>
<keyword evidence="2" id="KW-1133">Transmembrane helix</keyword>
<dbReference type="EMBL" id="JAKFHA010000001">
    <property type="protein sequence ID" value="MCF2526154.1"/>
    <property type="molecule type" value="Genomic_DNA"/>
</dbReference>
<feature type="transmembrane region" description="Helical" evidence="2">
    <location>
        <begin position="520"/>
        <end position="540"/>
    </location>
</feature>
<gene>
    <name evidence="4" type="ORF">LZ495_02805</name>
</gene>
<feature type="compositionally biased region" description="Pro residues" evidence="1">
    <location>
        <begin position="157"/>
        <end position="166"/>
    </location>
</feature>
<dbReference type="InterPro" id="IPR006311">
    <property type="entry name" value="TAT_signal"/>
</dbReference>
<evidence type="ECO:0000313" key="4">
    <source>
        <dbReference type="EMBL" id="MCF2526154.1"/>
    </source>
</evidence>
<feature type="transmembrane region" description="Helical" evidence="2">
    <location>
        <begin position="650"/>
        <end position="667"/>
    </location>
</feature>
<dbReference type="PROSITE" id="PS51318">
    <property type="entry name" value="TAT"/>
    <property type="match status" value="1"/>
</dbReference>
<keyword evidence="5" id="KW-1185">Reference proteome</keyword>
<keyword evidence="2" id="KW-0472">Membrane</keyword>
<feature type="region of interest" description="Disordered" evidence="1">
    <location>
        <begin position="369"/>
        <end position="392"/>
    </location>
</feature>
<proteinExistence type="predicted"/>
<dbReference type="Proteomes" id="UP001165378">
    <property type="component" value="Unassembled WGS sequence"/>
</dbReference>
<dbReference type="AlphaFoldDB" id="A0AA41U1H9"/>
<feature type="signal peptide" evidence="3">
    <location>
        <begin position="1"/>
        <end position="28"/>
    </location>
</feature>
<comment type="caution">
    <text evidence="4">The sequence shown here is derived from an EMBL/GenBank/DDBJ whole genome shotgun (WGS) entry which is preliminary data.</text>
</comment>
<evidence type="ECO:0000256" key="3">
    <source>
        <dbReference type="SAM" id="SignalP"/>
    </source>
</evidence>
<name>A0AA41U1H9_9ACTN</name>
<dbReference type="InterPro" id="IPR048104">
    <property type="entry name" value="Cola_memb_dom"/>
</dbReference>
<feature type="transmembrane region" description="Helical" evidence="2">
    <location>
        <begin position="679"/>
        <end position="702"/>
    </location>
</feature>
<organism evidence="4 5">
    <name type="scientific">Yinghuangia soli</name>
    <dbReference type="NCBI Taxonomy" id="2908204"/>
    <lineage>
        <taxon>Bacteria</taxon>
        <taxon>Bacillati</taxon>
        <taxon>Actinomycetota</taxon>
        <taxon>Actinomycetes</taxon>
        <taxon>Kitasatosporales</taxon>
        <taxon>Streptomycetaceae</taxon>
        <taxon>Yinghuangia</taxon>
    </lineage>
</organism>
<evidence type="ECO:0000256" key="1">
    <source>
        <dbReference type="SAM" id="MobiDB-lite"/>
    </source>
</evidence>
<accession>A0AA41U1H9</accession>
<keyword evidence="3" id="KW-0732">Signal</keyword>
<dbReference type="RefSeq" id="WP_235050210.1">
    <property type="nucleotide sequence ID" value="NZ_JAKFHA010000001.1"/>
</dbReference>
<sequence>MAPTNSPPARRLLAACLLGAAGVLAAVAAPSAAADGSILNPSARVSVSPQSPAAGDVLEIRGTGMRGCASGTVDVHLAFDPGGGNMGPTTELIAAALPVNDANGHAFTLHHKVAETWANEVRVFCHGARSGPVTAPLESEVDPRASGPVSPTDRAPVPTPDRPLPPNAATVLPASGPPGSTAIVWVTAECASDGSMASLRRSDDLRWDGADFGADDIVMPGEGLPDGVERAMVITVPVDGMRGPRTISVGCDRATGSSEVSPGELTTTFTVSPAELTVTPARAAPGDRIRVAGRYFTGCADALPGRPAELSLRHGGREIGRVPVAPDGGFAGDLVLPADLTGAAPLTAGCTAERFDGTARTEFTLTGAASATGAPNTAPGPDGTAAPASGRSASALALPQPGDLFDDPEPVAAAAASAVLALPIIGMGAELFNRTVEGNRDRIYRFVHPGGRRRHLPRHPRLAFVVFAVLSSLFALAAEPWTGFDRATLTLGLALSIAVPLGAVAYGGSAEAYRGRVSRLPSVPSVIWGALGAAAVVAAVSRLAGLTPGYVFGLILSFTAVYARNLTIAQQGRAVAIGAGVLTLLAGAAWAIRIPVRAAADGSTHPGFGLLLTEDILTQTFVAGVTGLVFGLLPLRGLDGGQLWGWSRTAWSFTYAMAAFLFVLALTDPAGATDGGSRVMLMRAAVVFGVFFAGSLAFWAWFRFRPDPHAPRPDPLDPAL</sequence>
<reference evidence="4" key="1">
    <citation type="submission" date="2022-01" db="EMBL/GenBank/DDBJ databases">
        <title>Genome-Based Taxonomic Classification of the Phylum Actinobacteria.</title>
        <authorList>
            <person name="Gao Y."/>
        </authorList>
    </citation>
    <scope>NUCLEOTIDE SEQUENCE</scope>
    <source>
        <strain evidence="4">KLBMP 8922</strain>
    </source>
</reference>
<keyword evidence="2" id="KW-0812">Transmembrane</keyword>
<feature type="region of interest" description="Disordered" evidence="1">
    <location>
        <begin position="132"/>
        <end position="175"/>
    </location>
</feature>
<feature type="transmembrane region" description="Helical" evidence="2">
    <location>
        <begin position="575"/>
        <end position="596"/>
    </location>
</feature>
<evidence type="ECO:0008006" key="6">
    <source>
        <dbReference type="Google" id="ProtNLM"/>
    </source>
</evidence>
<feature type="transmembrane region" description="Helical" evidence="2">
    <location>
        <begin position="462"/>
        <end position="481"/>
    </location>
</feature>